<protein>
    <submittedName>
        <fullName evidence="2">Uncharacterized protein</fullName>
    </submittedName>
</protein>
<feature type="compositionally biased region" description="Basic and acidic residues" evidence="1">
    <location>
        <begin position="141"/>
        <end position="156"/>
    </location>
</feature>
<dbReference type="OrthoDB" id="21060at2759"/>
<feature type="region of interest" description="Disordered" evidence="1">
    <location>
        <begin position="134"/>
        <end position="156"/>
    </location>
</feature>
<reference evidence="2 3" key="1">
    <citation type="submission" date="2016-06" db="EMBL/GenBank/DDBJ databases">
        <title>The Draft Genome Sequence and Annotation of the Desert Woodrat Neotoma lepida.</title>
        <authorList>
            <person name="Campbell M."/>
            <person name="Oakeson K.F."/>
            <person name="Yandell M."/>
            <person name="Halpert J.R."/>
            <person name="Dearing D."/>
        </authorList>
    </citation>
    <scope>NUCLEOTIDE SEQUENCE [LARGE SCALE GENOMIC DNA]</scope>
    <source>
        <strain evidence="2">417</strain>
        <tissue evidence="2">Liver</tissue>
    </source>
</reference>
<dbReference type="EMBL" id="LZPO01017711">
    <property type="protein sequence ID" value="OBS79903.1"/>
    <property type="molecule type" value="Genomic_DNA"/>
</dbReference>
<gene>
    <name evidence="2" type="ORF">A6R68_21895</name>
</gene>
<comment type="caution">
    <text evidence="2">The sequence shown here is derived from an EMBL/GenBank/DDBJ whole genome shotgun (WGS) entry which is preliminary data.</text>
</comment>
<accession>A0A1A6HN92</accession>
<evidence type="ECO:0000313" key="3">
    <source>
        <dbReference type="Proteomes" id="UP000092124"/>
    </source>
</evidence>
<sequence length="156" mass="16142">MAPAAALPVRVESTPVALGPVAKAPVSVCVESVAPQPLPSTVGTLVTKVVPVTALPKLSGPRLPAPQIVTVKTPGTTTIQLPANLQLPPVILPEKVAAIKFALKSVVALRQLLPNSQSFIENCVQELSGSALGSSKVRQQAKQDNEEGHDTEGFCS</sequence>
<evidence type="ECO:0000256" key="1">
    <source>
        <dbReference type="SAM" id="MobiDB-lite"/>
    </source>
</evidence>
<dbReference type="Proteomes" id="UP000092124">
    <property type="component" value="Unassembled WGS sequence"/>
</dbReference>
<name>A0A1A6HN92_NEOLE</name>
<organism evidence="2 3">
    <name type="scientific">Neotoma lepida</name>
    <name type="common">Desert woodrat</name>
    <dbReference type="NCBI Taxonomy" id="56216"/>
    <lineage>
        <taxon>Eukaryota</taxon>
        <taxon>Metazoa</taxon>
        <taxon>Chordata</taxon>
        <taxon>Craniata</taxon>
        <taxon>Vertebrata</taxon>
        <taxon>Euteleostomi</taxon>
        <taxon>Mammalia</taxon>
        <taxon>Eutheria</taxon>
        <taxon>Euarchontoglires</taxon>
        <taxon>Glires</taxon>
        <taxon>Rodentia</taxon>
        <taxon>Myomorpha</taxon>
        <taxon>Muroidea</taxon>
        <taxon>Cricetidae</taxon>
        <taxon>Neotominae</taxon>
        <taxon>Neotoma</taxon>
    </lineage>
</organism>
<dbReference type="AlphaFoldDB" id="A0A1A6HN92"/>
<proteinExistence type="predicted"/>
<dbReference type="STRING" id="56216.A0A1A6HN92"/>
<keyword evidence="3" id="KW-1185">Reference proteome</keyword>
<evidence type="ECO:0000313" key="2">
    <source>
        <dbReference type="EMBL" id="OBS79903.1"/>
    </source>
</evidence>
<feature type="non-terminal residue" evidence="2">
    <location>
        <position position="156"/>
    </location>
</feature>